<feature type="region of interest" description="Disordered" evidence="1">
    <location>
        <begin position="1"/>
        <end position="231"/>
    </location>
</feature>
<feature type="compositionally biased region" description="Basic and acidic residues" evidence="1">
    <location>
        <begin position="201"/>
        <end position="220"/>
    </location>
</feature>
<reference evidence="4" key="2">
    <citation type="journal article" date="2012" name="G3 (Bethesda)">
        <title>Pichia sorbitophila, an interspecies yeast hybrid reveals early steps of genome resolution following polyploidization.</title>
        <authorList>
            <person name="Leh Louis V."/>
            <person name="Despons L."/>
            <person name="Friedrich A."/>
            <person name="Martin T."/>
            <person name="Durrens P."/>
            <person name="Casaregola S."/>
            <person name="Neuveglise C."/>
            <person name="Fairhead C."/>
            <person name="Marck C."/>
            <person name="Cruz J.A."/>
            <person name="Straub M.L."/>
            <person name="Kugler V."/>
            <person name="Sacerdot C."/>
            <person name="Uzunov Z."/>
            <person name="Thierry A."/>
            <person name="Weiss S."/>
            <person name="Bleykasten C."/>
            <person name="De Montigny J."/>
            <person name="Jacques N."/>
            <person name="Jung P."/>
            <person name="Lemaire M."/>
            <person name="Mallet S."/>
            <person name="Morel G."/>
            <person name="Richard G.F."/>
            <person name="Sarkar A."/>
            <person name="Savel G."/>
            <person name="Schacherer J."/>
            <person name="Seret M.L."/>
            <person name="Talla E."/>
            <person name="Samson G."/>
            <person name="Jubin C."/>
            <person name="Poulain J."/>
            <person name="Vacherie B."/>
            <person name="Barbe V."/>
            <person name="Pelletier E."/>
            <person name="Sherman D.J."/>
            <person name="Westhof E."/>
            <person name="Weissenbach J."/>
            <person name="Baret P.V."/>
            <person name="Wincker P."/>
            <person name="Gaillardin C."/>
            <person name="Dujon B."/>
            <person name="Souciet J.L."/>
        </authorList>
    </citation>
    <scope>NUCLEOTIDE SEQUENCE [LARGE SCALE GENOMIC DNA]</scope>
    <source>
        <strain evidence="4">ATCC MYA-4447 / BCRC 22081 / CBS 7064 / NBRC 10061 / NRRL Y-12695</strain>
    </source>
</reference>
<dbReference type="EMBL" id="FO082048">
    <property type="protein sequence ID" value="CCE84298.1"/>
    <property type="molecule type" value="Genomic_DNA"/>
</dbReference>
<organism evidence="2 4">
    <name type="scientific">Pichia sorbitophila (strain ATCC MYA-4447 / BCRC 22081 / CBS 7064 / NBRC 10061 / NRRL Y-12695)</name>
    <name type="common">Hybrid yeast</name>
    <dbReference type="NCBI Taxonomy" id="559304"/>
    <lineage>
        <taxon>Eukaryota</taxon>
        <taxon>Fungi</taxon>
        <taxon>Dikarya</taxon>
        <taxon>Ascomycota</taxon>
        <taxon>Saccharomycotina</taxon>
        <taxon>Pichiomycetes</taxon>
        <taxon>Debaryomycetaceae</taxon>
        <taxon>Millerozyma</taxon>
    </lineage>
</organism>
<dbReference type="FunCoup" id="G8Y9N4">
    <property type="interactions" value="286"/>
</dbReference>
<evidence type="ECO:0000313" key="3">
    <source>
        <dbReference type="EMBL" id="CCE84298.1"/>
    </source>
</evidence>
<sequence>MSSEEDKHIEVDKSDTTTANNVTLPSINSLAEQDSNISRPQSNVNMGISSLLSNNDAQTSNVKPDVDTRGNAPTGYASGRGEEDREASGSEKKEHWQDDPTQESKSNDNDTATSSNESRTEDSIVSKDSKSADDQREAVGEEHLHLQSAQSADHHHHRHHHHHHHHHHSSPSNPGPIPHIHHGGRIIPIDESKTNNINSDHTQHVDHRRDEPSEGSKEGDSNIVEQATPQDKANAVAINNGTKENGGGHSAVITNSNEETPYIHTSNGPKLSLNKSQIEDILTEMFPVRRNLGSLIYNPTTTWETLQVSQLTGLKPEHLEKFEEIKRDYKEKLEIDYYSTRTKYIPCIPPLPNDYINYLLEVKIPYKHVKLFKEQLEIGLVPESRAVWGGVSGVYTDDSDVLLALAHSGLFDNTLDLSSWNHGWKPTDVVVPLNAIKDDLGIYGDLSVTLLLLPGLSNYTGFYANRFNSRSWKGPKRHAGLSFAIYDVKWESIGAYLRDRSLFKLSRRELVEDFGDSRESTGKPWQFKRSYYDEIKRKYANVDSVHPSKKEILESP</sequence>
<protein>
    <submittedName>
        <fullName evidence="2">Piso0_003839 protein</fullName>
    </submittedName>
</protein>
<dbReference type="OrthoDB" id="3596986at2759"/>
<gene>
    <name evidence="2" type="primary">Piso0_003839</name>
    <name evidence="2" type="ORF">GNLVRS01_PISO0K03706g</name>
    <name evidence="3" type="ORF">GNLVRS01_PISO0L03707g</name>
</gene>
<dbReference type="InterPro" id="IPR013951">
    <property type="entry name" value="Rxt3"/>
</dbReference>
<feature type="compositionally biased region" description="Basic residues" evidence="1">
    <location>
        <begin position="154"/>
        <end position="169"/>
    </location>
</feature>
<dbReference type="HOGENOM" id="CLU_032920_0_0_1"/>
<feature type="compositionally biased region" description="Basic and acidic residues" evidence="1">
    <location>
        <begin position="118"/>
        <end position="145"/>
    </location>
</feature>
<dbReference type="Pfam" id="PF08642">
    <property type="entry name" value="Rxt3"/>
    <property type="match status" value="1"/>
</dbReference>
<name>G8Y9N4_PICSO</name>
<evidence type="ECO:0000256" key="1">
    <source>
        <dbReference type="SAM" id="MobiDB-lite"/>
    </source>
</evidence>
<feature type="compositionally biased region" description="Basic and acidic residues" evidence="1">
    <location>
        <begin position="80"/>
        <end position="98"/>
    </location>
</feature>
<proteinExistence type="predicted"/>
<dbReference type="InParanoid" id="G8Y9N4"/>
<feature type="compositionally biased region" description="Polar residues" evidence="1">
    <location>
        <begin position="16"/>
        <end position="62"/>
    </location>
</feature>
<dbReference type="Proteomes" id="UP000005222">
    <property type="component" value="Chromosome K"/>
</dbReference>
<dbReference type="STRING" id="559304.G8Y9N4"/>
<dbReference type="Proteomes" id="UP000005222">
    <property type="component" value="Chromosome L"/>
</dbReference>
<feature type="compositionally biased region" description="Basic and acidic residues" evidence="1">
    <location>
        <begin position="1"/>
        <end position="15"/>
    </location>
</feature>
<evidence type="ECO:0000313" key="2">
    <source>
        <dbReference type="EMBL" id="CCE83267.1"/>
    </source>
</evidence>
<keyword evidence="4" id="KW-1185">Reference proteome</keyword>
<reference evidence="2" key="1">
    <citation type="submission" date="2011-10" db="EMBL/GenBank/DDBJ databases">
        <authorList>
            <person name="Genoscope - CEA"/>
        </authorList>
    </citation>
    <scope>NUCLEOTIDE SEQUENCE</scope>
</reference>
<dbReference type="EMBL" id="FO082049">
    <property type="protein sequence ID" value="CCE83267.1"/>
    <property type="molecule type" value="Genomic_DNA"/>
</dbReference>
<evidence type="ECO:0000313" key="4">
    <source>
        <dbReference type="Proteomes" id="UP000005222"/>
    </source>
</evidence>
<accession>G8Y9N4</accession>
<dbReference type="eggNOG" id="ENOG502QX51">
    <property type="taxonomic scope" value="Eukaryota"/>
</dbReference>
<dbReference type="AlphaFoldDB" id="G8Y9N4"/>